<dbReference type="GO" id="GO:0036503">
    <property type="term" value="P:ERAD pathway"/>
    <property type="evidence" value="ECO:0007669"/>
    <property type="project" value="TreeGrafter"/>
</dbReference>
<keyword evidence="5" id="KW-1133">Transmembrane helix</keyword>
<proteinExistence type="inferred from homology"/>
<dbReference type="Gene3D" id="2.10.250.10">
    <property type="entry name" value="Calreticulin/calnexin, P domain"/>
    <property type="match status" value="1"/>
</dbReference>
<dbReference type="EMBL" id="JAMWBK010000009">
    <property type="protein sequence ID" value="KAJ8902382.1"/>
    <property type="molecule type" value="Genomic_DNA"/>
</dbReference>
<gene>
    <name evidence="11" type="ORF">NDN08_006787</name>
</gene>
<keyword evidence="12" id="KW-1185">Reference proteome</keyword>
<dbReference type="GO" id="GO:0005509">
    <property type="term" value="F:calcium ion binding"/>
    <property type="evidence" value="ECO:0007669"/>
    <property type="project" value="InterPro"/>
</dbReference>
<name>A0AAV8UME6_9RHOD</name>
<dbReference type="SUPFAM" id="SSF49899">
    <property type="entry name" value="Concanavalin A-like lectins/glucanases"/>
    <property type="match status" value="1"/>
</dbReference>
<evidence type="ECO:0000256" key="9">
    <source>
        <dbReference type="RuleBase" id="RU362126"/>
    </source>
</evidence>
<dbReference type="GO" id="GO:0006457">
    <property type="term" value="P:protein folding"/>
    <property type="evidence" value="ECO:0007669"/>
    <property type="project" value="InterPro"/>
</dbReference>
<keyword evidence="8" id="KW-1015">Disulfide bond</keyword>
<organism evidence="11 12">
    <name type="scientific">Rhodosorus marinus</name>
    <dbReference type="NCBI Taxonomy" id="101924"/>
    <lineage>
        <taxon>Eukaryota</taxon>
        <taxon>Rhodophyta</taxon>
        <taxon>Stylonematophyceae</taxon>
        <taxon>Stylonematales</taxon>
        <taxon>Stylonemataceae</taxon>
        <taxon>Rhodosorus</taxon>
    </lineage>
</organism>
<feature type="region of interest" description="Disordered" evidence="10">
    <location>
        <begin position="191"/>
        <end position="261"/>
    </location>
</feature>
<dbReference type="InterPro" id="IPR018124">
    <property type="entry name" value="Calret/calnex_CS"/>
</dbReference>
<evidence type="ECO:0000256" key="7">
    <source>
        <dbReference type="ARBA" id="ARBA00023186"/>
    </source>
</evidence>
<evidence type="ECO:0008006" key="13">
    <source>
        <dbReference type="Google" id="ProtNLM"/>
    </source>
</evidence>
<feature type="region of interest" description="Disordered" evidence="10">
    <location>
        <begin position="476"/>
        <end position="542"/>
    </location>
</feature>
<keyword evidence="7 9" id="KW-0143">Chaperone</keyword>
<feature type="compositionally biased region" description="Basic and acidic residues" evidence="10">
    <location>
        <begin position="229"/>
        <end position="252"/>
    </location>
</feature>
<accession>A0AAV8UME6</accession>
<comment type="similarity">
    <text evidence="2 9">Belongs to the calreticulin family.</text>
</comment>
<reference evidence="11 12" key="1">
    <citation type="journal article" date="2023" name="Nat. Commun.">
        <title>Origin of minicircular mitochondrial genomes in red algae.</title>
        <authorList>
            <person name="Lee Y."/>
            <person name="Cho C.H."/>
            <person name="Lee Y.M."/>
            <person name="Park S.I."/>
            <person name="Yang J.H."/>
            <person name="West J.A."/>
            <person name="Bhattacharya D."/>
            <person name="Yoon H.S."/>
        </authorList>
    </citation>
    <scope>NUCLEOTIDE SEQUENCE [LARGE SCALE GENOMIC DNA]</scope>
    <source>
        <strain evidence="11 12">CCMP1338</strain>
        <tissue evidence="11">Whole cell</tissue>
    </source>
</reference>
<comment type="subcellular location">
    <subcellularLocation>
        <location evidence="1">Endoplasmic reticulum membrane</location>
        <topology evidence="1">Single-pass membrane protein</topology>
    </subcellularLocation>
</comment>
<dbReference type="AlphaFoldDB" id="A0AAV8UME6"/>
<evidence type="ECO:0000256" key="6">
    <source>
        <dbReference type="ARBA" id="ARBA00023136"/>
    </source>
</evidence>
<evidence type="ECO:0000256" key="2">
    <source>
        <dbReference type="ARBA" id="ARBA00010983"/>
    </source>
</evidence>
<evidence type="ECO:0000256" key="4">
    <source>
        <dbReference type="ARBA" id="ARBA00022824"/>
    </source>
</evidence>
<evidence type="ECO:0000256" key="1">
    <source>
        <dbReference type="ARBA" id="ARBA00004389"/>
    </source>
</evidence>
<evidence type="ECO:0000313" key="11">
    <source>
        <dbReference type="EMBL" id="KAJ8902382.1"/>
    </source>
</evidence>
<dbReference type="InterPro" id="IPR013320">
    <property type="entry name" value="ConA-like_dom_sf"/>
</dbReference>
<dbReference type="GO" id="GO:0005789">
    <property type="term" value="C:endoplasmic reticulum membrane"/>
    <property type="evidence" value="ECO:0007669"/>
    <property type="project" value="UniProtKB-SubCell"/>
</dbReference>
<feature type="signal peptide" evidence="9">
    <location>
        <begin position="1"/>
        <end position="17"/>
    </location>
</feature>
<dbReference type="InterPro" id="IPR009033">
    <property type="entry name" value="Calreticulin/calnexin_P_dom_sf"/>
</dbReference>
<evidence type="ECO:0000256" key="8">
    <source>
        <dbReference type="PIRSR" id="PIRSR601580-3"/>
    </source>
</evidence>
<evidence type="ECO:0000313" key="12">
    <source>
        <dbReference type="Proteomes" id="UP001157974"/>
    </source>
</evidence>
<protein>
    <recommendedName>
        <fullName evidence="13">Calnexin</fullName>
    </recommendedName>
</protein>
<dbReference type="PANTHER" id="PTHR11073">
    <property type="entry name" value="CALRETICULIN AND CALNEXIN"/>
    <property type="match status" value="1"/>
</dbReference>
<dbReference type="Gene3D" id="2.60.120.200">
    <property type="match status" value="1"/>
</dbReference>
<keyword evidence="9" id="KW-0732">Signal</keyword>
<dbReference type="FunFam" id="2.10.250.10:FF:000001">
    <property type="entry name" value="Calnexin homolog"/>
    <property type="match status" value="1"/>
</dbReference>
<comment type="caution">
    <text evidence="11">The sequence shown here is derived from an EMBL/GenBank/DDBJ whole genome shotgun (WGS) entry which is preliminary data.</text>
</comment>
<feature type="compositionally biased region" description="Acidic residues" evidence="10">
    <location>
        <begin position="219"/>
        <end position="228"/>
    </location>
</feature>
<dbReference type="PRINTS" id="PR00626">
    <property type="entry name" value="CALRETICULIN"/>
</dbReference>
<evidence type="ECO:0000256" key="3">
    <source>
        <dbReference type="ARBA" id="ARBA00022692"/>
    </source>
</evidence>
<dbReference type="InterPro" id="IPR001580">
    <property type="entry name" value="Calret/calnex"/>
</dbReference>
<feature type="compositionally biased region" description="Basic and acidic residues" evidence="10">
    <location>
        <begin position="501"/>
        <end position="514"/>
    </location>
</feature>
<dbReference type="PANTHER" id="PTHR11073:SF1">
    <property type="entry name" value="CALNEXIN 14D-RELATED"/>
    <property type="match status" value="1"/>
</dbReference>
<dbReference type="Proteomes" id="UP001157974">
    <property type="component" value="Unassembled WGS sequence"/>
</dbReference>
<keyword evidence="4 9" id="KW-0256">Endoplasmic reticulum</keyword>
<feature type="chain" id="PRO_5043090163" description="Calnexin" evidence="9">
    <location>
        <begin position="18"/>
        <end position="542"/>
    </location>
</feature>
<keyword evidence="6" id="KW-0472">Membrane</keyword>
<sequence>MLGLIAILAIWVCGSQGEVLFLDTFDKGELAWTHASDEKYQGKFALEQGVLEGDRDMMIPNDAKHYGIAQKVEVNPADHDELVVQYDVKYEHGLTCSGSYLKLIKSPFSDLDQVKDGLPYSIMFGPDRCGQNNRVHFIFQYPNKVTGKLEEHHMLRPPQIAGMDRKTHLYTLVIKGEEFKMKIDNEVVRSGKISDPSEFSPPLTPPEEVDDPEDVKPEDWEDQSEIPDPEDKKPDDWDENEPRMHADPEAKMPEGWLEDEPPTIADVRAVRPEDWDDQEEGAWMPPLIQNPKCDVGCGPWTAPLVANPKYKGAWTPQLIKNPKYIGEWKPRKVPNPEHYRVENPRLLKFSAVGIELWVMDTNIRFDNVLVCTDEGEAGEIALRTWKVKTLGEAEAERQQSTSTGTKLENIGRTIDDYMSRIHRNLAYLLINNGYGNVVSAVESTGMPHAFTFILLLLCFSPIFASAAYQLYRSYKEGPEEDEDDSATPENATGDTADPDASESKKDDAETKDDPVASEPVGEESEIVPDKEDSGIRQRRVAS</sequence>
<feature type="disulfide bond" evidence="8">
    <location>
        <begin position="96"/>
        <end position="129"/>
    </location>
</feature>
<dbReference type="GO" id="GO:0051082">
    <property type="term" value="F:unfolded protein binding"/>
    <property type="evidence" value="ECO:0007669"/>
    <property type="project" value="InterPro"/>
</dbReference>
<dbReference type="PROSITE" id="PS00804">
    <property type="entry name" value="CALRETICULIN_2"/>
    <property type="match status" value="1"/>
</dbReference>
<evidence type="ECO:0000256" key="10">
    <source>
        <dbReference type="SAM" id="MobiDB-lite"/>
    </source>
</evidence>
<keyword evidence="3" id="KW-0812">Transmembrane</keyword>
<evidence type="ECO:0000256" key="5">
    <source>
        <dbReference type="ARBA" id="ARBA00022989"/>
    </source>
</evidence>
<dbReference type="SUPFAM" id="SSF63887">
    <property type="entry name" value="P-domain of calnexin/calreticulin"/>
    <property type="match status" value="1"/>
</dbReference>
<dbReference type="Pfam" id="PF00262">
    <property type="entry name" value="Calreticulin"/>
    <property type="match status" value="1"/>
</dbReference>